<proteinExistence type="predicted"/>
<accession>H3NJP8</accession>
<protein>
    <recommendedName>
        <fullName evidence="3">IrrE N-terminal-like domain-containing protein</fullName>
    </recommendedName>
</protein>
<dbReference type="Proteomes" id="UP000006190">
    <property type="component" value="Unassembled WGS sequence"/>
</dbReference>
<gene>
    <name evidence="1" type="ORF">HMPREF9708_01087</name>
</gene>
<dbReference type="PATRIC" id="fig|883113.3.peg.1080"/>
<dbReference type="OrthoDB" id="1848142at2"/>
<organism evidence="1 2">
    <name type="scientific">Facklamia languida CCUG 37842</name>
    <dbReference type="NCBI Taxonomy" id="883113"/>
    <lineage>
        <taxon>Bacteria</taxon>
        <taxon>Bacillati</taxon>
        <taxon>Bacillota</taxon>
        <taxon>Bacilli</taxon>
        <taxon>Lactobacillales</taxon>
        <taxon>Aerococcaceae</taxon>
        <taxon>Facklamia</taxon>
    </lineage>
</organism>
<sequence length="153" mass="18224">MDREKAKRLFDLYTKKLRIVPEWDVKLEFIEDENWHKTGDFKIDPTDKKAILMIDAANPKDENIEETIVHELMHIKLYPLDQVCESLIINLFETDSKEQNFAYREFFTALETTVEELAKCFLFEFGEDKDLSFGRMQNIKSFNDLYDGLRKID</sequence>
<evidence type="ECO:0008006" key="3">
    <source>
        <dbReference type="Google" id="ProtNLM"/>
    </source>
</evidence>
<evidence type="ECO:0000313" key="2">
    <source>
        <dbReference type="Proteomes" id="UP000006190"/>
    </source>
</evidence>
<dbReference type="HOGENOM" id="CLU_1737381_0_0_9"/>
<evidence type="ECO:0000313" key="1">
    <source>
        <dbReference type="EMBL" id="EHR36861.1"/>
    </source>
</evidence>
<comment type="caution">
    <text evidence="1">The sequence shown here is derived from an EMBL/GenBank/DDBJ whole genome shotgun (WGS) entry which is preliminary data.</text>
</comment>
<name>H3NJP8_9LACT</name>
<dbReference type="RefSeq" id="WP_006309269.1">
    <property type="nucleotide sequence ID" value="NZ_JH601133.1"/>
</dbReference>
<dbReference type="EMBL" id="AGEG01000013">
    <property type="protein sequence ID" value="EHR36861.1"/>
    <property type="molecule type" value="Genomic_DNA"/>
</dbReference>
<dbReference type="STRING" id="883113.HMPREF9708_01087"/>
<reference evidence="1 2" key="1">
    <citation type="submission" date="2012-01" db="EMBL/GenBank/DDBJ databases">
        <title>The Genome Sequence of Facklamia languida CCUG 37842.</title>
        <authorList>
            <consortium name="The Broad Institute Genome Sequencing Platform"/>
            <person name="Earl A."/>
            <person name="Ward D."/>
            <person name="Feldgarden M."/>
            <person name="Gevers D."/>
            <person name="Huys G."/>
            <person name="Young S.K."/>
            <person name="Zeng Q."/>
            <person name="Gargeya S."/>
            <person name="Fitzgerald M."/>
            <person name="Haas B."/>
            <person name="Abouelleil A."/>
            <person name="Alvarado L."/>
            <person name="Arachchi H.M."/>
            <person name="Berlin A."/>
            <person name="Chapman S.B."/>
            <person name="Gearin G."/>
            <person name="Goldberg J."/>
            <person name="Griggs A."/>
            <person name="Gujja S."/>
            <person name="Hansen M."/>
            <person name="Heiman D."/>
            <person name="Howarth C."/>
            <person name="Larimer J."/>
            <person name="Lui A."/>
            <person name="MacDonald P.J.P."/>
            <person name="McCowen C."/>
            <person name="Montmayeur A."/>
            <person name="Murphy C."/>
            <person name="Neiman D."/>
            <person name="Pearson M."/>
            <person name="Priest M."/>
            <person name="Roberts A."/>
            <person name="Saif S."/>
            <person name="Shea T."/>
            <person name="Sisk P."/>
            <person name="Stolte C."/>
            <person name="Sykes S."/>
            <person name="Wortman J."/>
            <person name="Nusbaum C."/>
            <person name="Birren B."/>
        </authorList>
    </citation>
    <scope>NUCLEOTIDE SEQUENCE [LARGE SCALE GENOMIC DNA]</scope>
    <source>
        <strain evidence="1 2">CCUG 37842</strain>
    </source>
</reference>
<keyword evidence="2" id="KW-1185">Reference proteome</keyword>
<dbReference type="eggNOG" id="ENOG502ZBRR">
    <property type="taxonomic scope" value="Bacteria"/>
</dbReference>
<dbReference type="AlphaFoldDB" id="H3NJP8"/>